<keyword evidence="2" id="KW-1185">Reference proteome</keyword>
<comment type="caution">
    <text evidence="1">The sequence shown here is derived from an EMBL/GenBank/DDBJ whole genome shotgun (WGS) entry which is preliminary data.</text>
</comment>
<dbReference type="EMBL" id="JBHTBD010000020">
    <property type="protein sequence ID" value="MFC7296771.1"/>
    <property type="molecule type" value="Genomic_DNA"/>
</dbReference>
<gene>
    <name evidence="1" type="ORF">ACFQQA_18845</name>
</gene>
<proteinExistence type="predicted"/>
<dbReference type="PROSITE" id="PS51257">
    <property type="entry name" value="PROKAR_LIPOPROTEIN"/>
    <property type="match status" value="1"/>
</dbReference>
<evidence type="ECO:0000313" key="2">
    <source>
        <dbReference type="Proteomes" id="UP001596506"/>
    </source>
</evidence>
<name>A0ABW2J129_9GAMM</name>
<sequence>MGFRIILVVFFSLILVGCGVNKSMVSQEADGPKDLFVNLQADPLLISIELRMILESKGYRVALSTEETGRAVVENTNSGSIVHKNVSQSNYRYELILAYQPIQERIQLIAASIRDRKENKVLGTYRWSWDRLLPAPTIEGAIEKIDQNLLSKVFVQ</sequence>
<evidence type="ECO:0008006" key="3">
    <source>
        <dbReference type="Google" id="ProtNLM"/>
    </source>
</evidence>
<organism evidence="1 2">
    <name type="scientific">Marinobacter aromaticivorans</name>
    <dbReference type="NCBI Taxonomy" id="1494078"/>
    <lineage>
        <taxon>Bacteria</taxon>
        <taxon>Pseudomonadati</taxon>
        <taxon>Pseudomonadota</taxon>
        <taxon>Gammaproteobacteria</taxon>
        <taxon>Pseudomonadales</taxon>
        <taxon>Marinobacteraceae</taxon>
        <taxon>Marinobacter</taxon>
    </lineage>
</organism>
<protein>
    <recommendedName>
        <fullName evidence="3">Lipoprotein</fullName>
    </recommendedName>
</protein>
<accession>A0ABW2J129</accession>
<evidence type="ECO:0000313" key="1">
    <source>
        <dbReference type="EMBL" id="MFC7296771.1"/>
    </source>
</evidence>
<reference evidence="2" key="1">
    <citation type="journal article" date="2019" name="Int. J. Syst. Evol. Microbiol.">
        <title>The Global Catalogue of Microorganisms (GCM) 10K type strain sequencing project: providing services to taxonomists for standard genome sequencing and annotation.</title>
        <authorList>
            <consortium name="The Broad Institute Genomics Platform"/>
            <consortium name="The Broad Institute Genome Sequencing Center for Infectious Disease"/>
            <person name="Wu L."/>
            <person name="Ma J."/>
        </authorList>
    </citation>
    <scope>NUCLEOTIDE SEQUENCE [LARGE SCALE GENOMIC DNA]</scope>
    <source>
        <strain evidence="2">CCUG 60559</strain>
    </source>
</reference>
<dbReference type="RefSeq" id="WP_100690258.1">
    <property type="nucleotide sequence ID" value="NZ_JBHTBD010000020.1"/>
</dbReference>
<dbReference type="Proteomes" id="UP001596506">
    <property type="component" value="Unassembled WGS sequence"/>
</dbReference>